<protein>
    <submittedName>
        <fullName evidence="2">Uncharacterized protein</fullName>
    </submittedName>
</protein>
<dbReference type="EMBL" id="JARJCM010000378">
    <property type="protein sequence ID" value="KAJ7017779.1"/>
    <property type="molecule type" value="Genomic_DNA"/>
</dbReference>
<comment type="caution">
    <text evidence="2">The sequence shown here is derived from an EMBL/GenBank/DDBJ whole genome shotgun (WGS) entry which is preliminary data.</text>
</comment>
<evidence type="ECO:0000256" key="1">
    <source>
        <dbReference type="SAM" id="MobiDB-lite"/>
    </source>
</evidence>
<reference evidence="2" key="1">
    <citation type="submission" date="2023-03" db="EMBL/GenBank/DDBJ databases">
        <title>Massive genome expansion in bonnet fungi (Mycena s.s.) driven by repeated elements and novel gene families across ecological guilds.</title>
        <authorList>
            <consortium name="Lawrence Berkeley National Laboratory"/>
            <person name="Harder C.B."/>
            <person name="Miyauchi S."/>
            <person name="Viragh M."/>
            <person name="Kuo A."/>
            <person name="Thoen E."/>
            <person name="Andreopoulos B."/>
            <person name="Lu D."/>
            <person name="Skrede I."/>
            <person name="Drula E."/>
            <person name="Henrissat B."/>
            <person name="Morin E."/>
            <person name="Kohler A."/>
            <person name="Barry K."/>
            <person name="LaButti K."/>
            <person name="Morin E."/>
            <person name="Salamov A."/>
            <person name="Lipzen A."/>
            <person name="Mereny Z."/>
            <person name="Hegedus B."/>
            <person name="Baldrian P."/>
            <person name="Stursova M."/>
            <person name="Weitz H."/>
            <person name="Taylor A."/>
            <person name="Grigoriev I.V."/>
            <person name="Nagy L.G."/>
            <person name="Martin F."/>
            <person name="Kauserud H."/>
        </authorList>
    </citation>
    <scope>NUCLEOTIDE SEQUENCE</scope>
    <source>
        <strain evidence="2">CBHHK200</strain>
    </source>
</reference>
<sequence>MASSSLLPCPAFEFRHQQFAGTEGRAELRTRVVPLIGPIPLIIRVRMEGGRSCALSVWELVEGTGGTGWGVGLSCACVCTSFGSIPLVDHVRTEGRAELRTCMHVVPPSVSLHAHGAVVLRSSSASPVGGGGSSHVGGAGTQSGRGVGGWKARARTGGACVPPGGGVGAAVVGPGRGGVLGAANGNELKRGVANELRRGAGGWMERVRTCVPARRWQRRRCGDARQEHTLGAANGNESKHESRRAWVERLGVLVLVWCMVGAGGWKMHGKRGERVCIMRGLMFVHIPGAGAFIEATQMQMDIRRPPPPPSSLGRLRAGAQCLQCAPFERLALWPPAFGIAADNEEDVGTIFLAERRRECARESQRGCMTKMGTGTGNGAAS</sequence>
<dbReference type="Proteomes" id="UP001218188">
    <property type="component" value="Unassembled WGS sequence"/>
</dbReference>
<proteinExistence type="predicted"/>
<evidence type="ECO:0000313" key="3">
    <source>
        <dbReference type="Proteomes" id="UP001218188"/>
    </source>
</evidence>
<dbReference type="AlphaFoldDB" id="A0AAD6RYH6"/>
<gene>
    <name evidence="2" type="ORF">C8F04DRAFT_1199898</name>
</gene>
<accession>A0AAD6RYH6</accession>
<evidence type="ECO:0000313" key="2">
    <source>
        <dbReference type="EMBL" id="KAJ7017779.1"/>
    </source>
</evidence>
<name>A0AAD6RYH6_9AGAR</name>
<keyword evidence="3" id="KW-1185">Reference proteome</keyword>
<feature type="region of interest" description="Disordered" evidence="1">
    <location>
        <begin position="128"/>
        <end position="149"/>
    </location>
</feature>
<organism evidence="2 3">
    <name type="scientific">Mycena alexandri</name>
    <dbReference type="NCBI Taxonomy" id="1745969"/>
    <lineage>
        <taxon>Eukaryota</taxon>
        <taxon>Fungi</taxon>
        <taxon>Dikarya</taxon>
        <taxon>Basidiomycota</taxon>
        <taxon>Agaricomycotina</taxon>
        <taxon>Agaricomycetes</taxon>
        <taxon>Agaricomycetidae</taxon>
        <taxon>Agaricales</taxon>
        <taxon>Marasmiineae</taxon>
        <taxon>Mycenaceae</taxon>
        <taxon>Mycena</taxon>
    </lineage>
</organism>